<protein>
    <recommendedName>
        <fullName evidence="9">C2H2-type domain-containing protein</fullName>
    </recommendedName>
</protein>
<keyword evidence="2" id="KW-0479">Metal-binding</keyword>
<evidence type="ECO:0000313" key="11">
    <source>
        <dbReference type="Proteomes" id="UP000318571"/>
    </source>
</evidence>
<dbReference type="GO" id="GO:0000122">
    <property type="term" value="P:negative regulation of transcription by RNA polymerase II"/>
    <property type="evidence" value="ECO:0007669"/>
    <property type="project" value="UniProtKB-ARBA"/>
</dbReference>
<dbReference type="FunFam" id="3.30.160.60:FF:002373">
    <property type="entry name" value="Protein krueppel"/>
    <property type="match status" value="1"/>
</dbReference>
<keyword evidence="4 7" id="KW-0863">Zinc-finger</keyword>
<dbReference type="Proteomes" id="UP000318571">
    <property type="component" value="Chromosome 3"/>
</dbReference>
<proteinExistence type="predicted"/>
<feature type="region of interest" description="Disordered" evidence="8">
    <location>
        <begin position="204"/>
        <end position="255"/>
    </location>
</feature>
<dbReference type="InterPro" id="IPR036236">
    <property type="entry name" value="Znf_C2H2_sf"/>
</dbReference>
<dbReference type="OMA" id="SHREANN"/>
<accession>A0A553P7L8</accession>
<dbReference type="GO" id="GO:0000981">
    <property type="term" value="F:DNA-binding transcription factor activity, RNA polymerase II-specific"/>
    <property type="evidence" value="ECO:0007669"/>
    <property type="project" value="TreeGrafter"/>
</dbReference>
<evidence type="ECO:0000259" key="9">
    <source>
        <dbReference type="PROSITE" id="PS50157"/>
    </source>
</evidence>
<feature type="compositionally biased region" description="Polar residues" evidence="8">
    <location>
        <begin position="237"/>
        <end position="250"/>
    </location>
</feature>
<dbReference type="GO" id="GO:0045596">
    <property type="term" value="P:negative regulation of cell differentiation"/>
    <property type="evidence" value="ECO:0007669"/>
    <property type="project" value="UniProtKB-ARBA"/>
</dbReference>
<dbReference type="GO" id="GO:0005634">
    <property type="term" value="C:nucleus"/>
    <property type="evidence" value="ECO:0007669"/>
    <property type="project" value="UniProtKB-SubCell"/>
</dbReference>
<evidence type="ECO:0000256" key="7">
    <source>
        <dbReference type="PROSITE-ProRule" id="PRU00042"/>
    </source>
</evidence>
<dbReference type="PANTHER" id="PTHR23226:SF416">
    <property type="entry name" value="FI01424P"/>
    <property type="match status" value="1"/>
</dbReference>
<name>A0A553P7L8_TIGCA</name>
<dbReference type="PROSITE" id="PS50157">
    <property type="entry name" value="ZINC_FINGER_C2H2_2"/>
    <property type="match status" value="4"/>
</dbReference>
<evidence type="ECO:0000256" key="1">
    <source>
        <dbReference type="ARBA" id="ARBA00004123"/>
    </source>
</evidence>
<keyword evidence="5" id="KW-0862">Zinc</keyword>
<dbReference type="Gene3D" id="3.30.160.60">
    <property type="entry name" value="Classic Zinc Finger"/>
    <property type="match status" value="5"/>
</dbReference>
<dbReference type="FunFam" id="3.30.160.60:FF:001498">
    <property type="entry name" value="Zinc finger protein 404"/>
    <property type="match status" value="1"/>
</dbReference>
<evidence type="ECO:0000256" key="6">
    <source>
        <dbReference type="ARBA" id="ARBA00023242"/>
    </source>
</evidence>
<dbReference type="SMART" id="SM00355">
    <property type="entry name" value="ZnF_C2H2"/>
    <property type="match status" value="4"/>
</dbReference>
<feature type="compositionally biased region" description="Acidic residues" evidence="8">
    <location>
        <begin position="444"/>
        <end position="459"/>
    </location>
</feature>
<feature type="compositionally biased region" description="Polar residues" evidence="8">
    <location>
        <begin position="170"/>
        <end position="180"/>
    </location>
</feature>
<feature type="domain" description="C2H2-type" evidence="9">
    <location>
        <begin position="290"/>
        <end position="317"/>
    </location>
</feature>
<feature type="region of interest" description="Disordered" evidence="8">
    <location>
        <begin position="136"/>
        <end position="192"/>
    </location>
</feature>
<dbReference type="EMBL" id="VCGU01000007">
    <property type="protein sequence ID" value="TRY73659.1"/>
    <property type="molecule type" value="Genomic_DNA"/>
</dbReference>
<dbReference type="FunFam" id="3.30.160.60:FF:000624">
    <property type="entry name" value="zinc finger protein 697"/>
    <property type="match status" value="1"/>
</dbReference>
<feature type="domain" description="C2H2-type" evidence="9">
    <location>
        <begin position="346"/>
        <end position="373"/>
    </location>
</feature>
<feature type="compositionally biased region" description="Low complexity" evidence="8">
    <location>
        <begin position="208"/>
        <end position="229"/>
    </location>
</feature>
<feature type="domain" description="C2H2-type" evidence="9">
    <location>
        <begin position="374"/>
        <end position="401"/>
    </location>
</feature>
<dbReference type="SUPFAM" id="SSF57667">
    <property type="entry name" value="beta-beta-alpha zinc fingers"/>
    <property type="match status" value="3"/>
</dbReference>
<dbReference type="PROSITE" id="PS00028">
    <property type="entry name" value="ZINC_FINGER_C2H2_1"/>
    <property type="match status" value="4"/>
</dbReference>
<evidence type="ECO:0000256" key="4">
    <source>
        <dbReference type="ARBA" id="ARBA00022771"/>
    </source>
</evidence>
<feature type="domain" description="C2H2-type" evidence="9">
    <location>
        <begin position="318"/>
        <end position="345"/>
    </location>
</feature>
<dbReference type="GO" id="GO:0000978">
    <property type="term" value="F:RNA polymerase II cis-regulatory region sequence-specific DNA binding"/>
    <property type="evidence" value="ECO:0007669"/>
    <property type="project" value="TreeGrafter"/>
</dbReference>
<dbReference type="GO" id="GO:0008270">
    <property type="term" value="F:zinc ion binding"/>
    <property type="evidence" value="ECO:0007669"/>
    <property type="project" value="UniProtKB-KW"/>
</dbReference>
<dbReference type="InterPro" id="IPR013087">
    <property type="entry name" value="Znf_C2H2_type"/>
</dbReference>
<organism evidence="10 11">
    <name type="scientific">Tigriopus californicus</name>
    <name type="common">Marine copepod</name>
    <dbReference type="NCBI Taxonomy" id="6832"/>
    <lineage>
        <taxon>Eukaryota</taxon>
        <taxon>Metazoa</taxon>
        <taxon>Ecdysozoa</taxon>
        <taxon>Arthropoda</taxon>
        <taxon>Crustacea</taxon>
        <taxon>Multicrustacea</taxon>
        <taxon>Hexanauplia</taxon>
        <taxon>Copepoda</taxon>
        <taxon>Harpacticoida</taxon>
        <taxon>Harpacticidae</taxon>
        <taxon>Tigriopus</taxon>
    </lineage>
</organism>
<reference evidence="10 11" key="1">
    <citation type="journal article" date="2018" name="Nat. Ecol. Evol.">
        <title>Genomic signatures of mitonuclear coevolution across populations of Tigriopus californicus.</title>
        <authorList>
            <person name="Barreto F.S."/>
            <person name="Watson E.T."/>
            <person name="Lima T.G."/>
            <person name="Willett C.S."/>
            <person name="Edmands S."/>
            <person name="Li W."/>
            <person name="Burton R.S."/>
        </authorList>
    </citation>
    <scope>NUCLEOTIDE SEQUENCE [LARGE SCALE GENOMIC DNA]</scope>
    <source>
        <strain evidence="10 11">San Diego</strain>
    </source>
</reference>
<gene>
    <name evidence="10" type="ORF">TCAL_00931</name>
</gene>
<feature type="region of interest" description="Disordered" evidence="8">
    <location>
        <begin position="444"/>
        <end position="534"/>
    </location>
</feature>
<keyword evidence="11" id="KW-1185">Reference proteome</keyword>
<dbReference type="FunFam" id="3.30.160.60:FF:000912">
    <property type="entry name" value="Zinc finger protein 660"/>
    <property type="match status" value="1"/>
</dbReference>
<comment type="caution">
    <text evidence="10">The sequence shown here is derived from an EMBL/GenBank/DDBJ whole genome shotgun (WGS) entry which is preliminary data.</text>
</comment>
<evidence type="ECO:0000256" key="5">
    <source>
        <dbReference type="ARBA" id="ARBA00022833"/>
    </source>
</evidence>
<evidence type="ECO:0000313" key="10">
    <source>
        <dbReference type="EMBL" id="TRY73659.1"/>
    </source>
</evidence>
<feature type="compositionally biased region" description="Basic and acidic residues" evidence="8">
    <location>
        <begin position="525"/>
        <end position="534"/>
    </location>
</feature>
<evidence type="ECO:0000256" key="2">
    <source>
        <dbReference type="ARBA" id="ARBA00022723"/>
    </source>
</evidence>
<comment type="subcellular location">
    <subcellularLocation>
        <location evidence="1">Nucleus</location>
    </subcellularLocation>
</comment>
<dbReference type="OrthoDB" id="654211at2759"/>
<sequence>MSSRKDVDSHREANNENPAMDRRVSMSGNNDDSPFAGVNQLQAAAAAAAALRFPLTVPFVNQQLGNSSQNIPASLANVPGLGFNPGDGGFGANLLYQHPFWQTALRQQQILNHIASLNPFLTTTVAAAAAAAAAAATGGNGPGVSTSSSMLNTATSPLSPNLPPGYPTSALLNQQTSPTSRRQDKTDSSSKYSEYLSKMIQLPAFDPTNSGMPTSTSSSTSFKSGSLQSPFYDHTRTTSSENNTPFSSPTGGDHNMLRSTDISTGKSVASPVMPMKRPSKDGMNGRDKVFTCKICNRSFGYKHVLQNHERTHTGEKPFECKVCHKRFTRDHHLKTHMRLHTGEKPYSCTHCDRQFVQVANLRRHLRVHTGERPYKCDICEACFSDSNQLKAHILIHKGEKPFNCELCHGKFRRRHHLMHHACPKGGFESGSNTKGIFLLSEGLEPLEDDDGDDGEDEADIASSRRGSSTGGNGDLLDVVAEHNEDEEMEEDSKRRQRKAKEPKKYTNNTSDVRKDTGNFQTEPEDLSKSAKAVE</sequence>
<keyword evidence="3" id="KW-0677">Repeat</keyword>
<keyword evidence="6" id="KW-0539">Nucleus</keyword>
<evidence type="ECO:0000256" key="3">
    <source>
        <dbReference type="ARBA" id="ARBA00022737"/>
    </source>
</evidence>
<feature type="region of interest" description="Disordered" evidence="8">
    <location>
        <begin position="1"/>
        <end position="33"/>
    </location>
</feature>
<dbReference type="PANTHER" id="PTHR23226">
    <property type="entry name" value="ZINC FINGER AND SCAN DOMAIN-CONTAINING"/>
    <property type="match status" value="1"/>
</dbReference>
<dbReference type="STRING" id="6832.A0A553P7L8"/>
<dbReference type="Pfam" id="PF00096">
    <property type="entry name" value="zf-C2H2"/>
    <property type="match status" value="4"/>
</dbReference>
<feature type="compositionally biased region" description="Basic and acidic residues" evidence="8">
    <location>
        <begin position="1"/>
        <end position="24"/>
    </location>
</feature>
<dbReference type="AlphaFoldDB" id="A0A553P7L8"/>
<evidence type="ECO:0000256" key="8">
    <source>
        <dbReference type="SAM" id="MobiDB-lite"/>
    </source>
</evidence>
<feature type="compositionally biased region" description="Polar residues" evidence="8">
    <location>
        <begin position="143"/>
        <end position="159"/>
    </location>
</feature>